<protein>
    <submittedName>
        <fullName evidence="3">DgyrCDS5058</fullName>
    </submittedName>
</protein>
<name>A0A7I8VNH7_9ANNE</name>
<dbReference type="InterPro" id="IPR044095">
    <property type="entry name" value="ADCK2_dom"/>
</dbReference>
<sequence>MRLVLRRTVLIASRLKFKFNQTNVQVVQLIRKSHVLRPLRLSFTFLPFAFRRGKHNERSDEIIANIPKEVFAKETIKKRIDNIFIKIYDFIKLFWRGIRLSLTFGPLLIVYPVFSLSESLQHTWLKIFLRAVEISGPTVIKFGQWASTRRDLFSDFFCDLFSKLHDECYKHSWRATKRKLHSAFGPKWREIFIHVEKVPVGSGCVGQCHKAYMRANMIPDEDILHDINFDSESDEAQIDYADGLELIGFGRREDDDDDEDNDEGDEDVKLRSKIDLLKSKLGEDEPEPVIIPVAVKVLHPGIYGSVQRDLKIISYFARICRKIIPSLQWIAIEECVEEFTKLMTKQIDLRFEAKCLEEFSQNFEDIPYIRFPRVIRPFCKRNVMVETFEEGEPISNFLSDSIDCDLKEDLANYGIEALLKMIFIDNFVHGDLHPGNILVQNAEAYLSNKQANKVMLVDIGDTLVADVKPAATPLKLVLLDVGITSSLEEYDLDNFKAVFTSIIQGEGEHVADLMLKHAPHHQCKNENAFRKELGTLVNQFRENSLTLTRVNVSLLLGQVFQILTKHKVKLESNFASIMIAMFIVEGLGRSLYPEINLIEKAKPFVLGQVAAGICRKLSE</sequence>
<dbReference type="InterPro" id="IPR052402">
    <property type="entry name" value="ADCK_kinase"/>
</dbReference>
<dbReference type="InterPro" id="IPR004147">
    <property type="entry name" value="ABC1_dom"/>
</dbReference>
<comment type="caution">
    <text evidence="3">The sequence shown here is derived from an EMBL/GenBank/DDBJ whole genome shotgun (WGS) entry which is preliminary data.</text>
</comment>
<dbReference type="Pfam" id="PF03109">
    <property type="entry name" value="ABC1"/>
    <property type="match status" value="1"/>
</dbReference>
<keyword evidence="4" id="KW-1185">Reference proteome</keyword>
<dbReference type="CDD" id="cd13971">
    <property type="entry name" value="ADCK2-like"/>
    <property type="match status" value="1"/>
</dbReference>
<dbReference type="EMBL" id="CAJFCJ010000006">
    <property type="protein sequence ID" value="CAD5116134.1"/>
    <property type="molecule type" value="Genomic_DNA"/>
</dbReference>
<accession>A0A7I8VNH7</accession>
<proteinExistence type="inferred from homology"/>
<gene>
    <name evidence="3" type="ORF">DGYR_LOCUS4785</name>
</gene>
<dbReference type="PANTHER" id="PTHR45890">
    <property type="entry name" value="AARF DOMAIN CONTAINING KINASE 2 (PREDICTED)"/>
    <property type="match status" value="1"/>
</dbReference>
<dbReference type="GO" id="GO:0005739">
    <property type="term" value="C:mitochondrion"/>
    <property type="evidence" value="ECO:0007669"/>
    <property type="project" value="TreeGrafter"/>
</dbReference>
<dbReference type="AlphaFoldDB" id="A0A7I8VNH7"/>
<dbReference type="Proteomes" id="UP000549394">
    <property type="component" value="Unassembled WGS sequence"/>
</dbReference>
<reference evidence="3 4" key="1">
    <citation type="submission" date="2020-08" db="EMBL/GenBank/DDBJ databases">
        <authorList>
            <person name="Hejnol A."/>
        </authorList>
    </citation>
    <scope>NUCLEOTIDE SEQUENCE [LARGE SCALE GENOMIC DNA]</scope>
</reference>
<dbReference type="SUPFAM" id="SSF56112">
    <property type="entry name" value="Protein kinase-like (PK-like)"/>
    <property type="match status" value="1"/>
</dbReference>
<comment type="similarity">
    <text evidence="1">Belongs to the protein kinase superfamily. ADCK protein kinase family.</text>
</comment>
<evidence type="ECO:0000313" key="4">
    <source>
        <dbReference type="Proteomes" id="UP000549394"/>
    </source>
</evidence>
<dbReference type="OrthoDB" id="427480at2759"/>
<dbReference type="InterPro" id="IPR011009">
    <property type="entry name" value="Kinase-like_dom_sf"/>
</dbReference>
<organism evidence="3 4">
    <name type="scientific">Dimorphilus gyrociliatus</name>
    <dbReference type="NCBI Taxonomy" id="2664684"/>
    <lineage>
        <taxon>Eukaryota</taxon>
        <taxon>Metazoa</taxon>
        <taxon>Spiralia</taxon>
        <taxon>Lophotrochozoa</taxon>
        <taxon>Annelida</taxon>
        <taxon>Polychaeta</taxon>
        <taxon>Polychaeta incertae sedis</taxon>
        <taxon>Dinophilidae</taxon>
        <taxon>Dimorphilus</taxon>
    </lineage>
</organism>
<dbReference type="PANTHER" id="PTHR45890:SF1">
    <property type="entry name" value="AARF DOMAIN CONTAINING KINASE 2"/>
    <property type="match status" value="1"/>
</dbReference>
<evidence type="ECO:0000256" key="1">
    <source>
        <dbReference type="ARBA" id="ARBA00009670"/>
    </source>
</evidence>
<evidence type="ECO:0000313" key="3">
    <source>
        <dbReference type="EMBL" id="CAD5116134.1"/>
    </source>
</evidence>
<evidence type="ECO:0000259" key="2">
    <source>
        <dbReference type="Pfam" id="PF03109"/>
    </source>
</evidence>
<feature type="domain" description="ABC1 atypical kinase-like" evidence="2">
    <location>
        <begin position="293"/>
        <end position="512"/>
    </location>
</feature>